<dbReference type="EMBL" id="BPVZ01000046">
    <property type="protein sequence ID" value="GKV16695.1"/>
    <property type="molecule type" value="Genomic_DNA"/>
</dbReference>
<sequence length="58" mass="7325">MRKGKRQRGWAMGHRWRKNWKRNIVGSGRLVTTEEEKKKETRWWLVFQIRVCWEEKRP</sequence>
<name>A0AAV5K1A9_9ROSI</name>
<proteinExistence type="predicted"/>
<dbReference type="AlphaFoldDB" id="A0AAV5K1A9"/>
<reference evidence="1 2" key="1">
    <citation type="journal article" date="2021" name="Commun. Biol.">
        <title>The genome of Shorea leprosula (Dipterocarpaceae) highlights the ecological relevance of drought in aseasonal tropical rainforests.</title>
        <authorList>
            <person name="Ng K.K.S."/>
            <person name="Kobayashi M.J."/>
            <person name="Fawcett J.A."/>
            <person name="Hatakeyama M."/>
            <person name="Paape T."/>
            <person name="Ng C.H."/>
            <person name="Ang C.C."/>
            <person name="Tnah L.H."/>
            <person name="Lee C.T."/>
            <person name="Nishiyama T."/>
            <person name="Sese J."/>
            <person name="O'Brien M.J."/>
            <person name="Copetti D."/>
            <person name="Mohd Noor M.I."/>
            <person name="Ong R.C."/>
            <person name="Putra M."/>
            <person name="Sireger I.Z."/>
            <person name="Indrioko S."/>
            <person name="Kosugi Y."/>
            <person name="Izuno A."/>
            <person name="Isagi Y."/>
            <person name="Lee S.L."/>
            <person name="Shimizu K.K."/>
        </authorList>
    </citation>
    <scope>NUCLEOTIDE SEQUENCE [LARGE SCALE GENOMIC DNA]</scope>
    <source>
        <strain evidence="1">214</strain>
    </source>
</reference>
<organism evidence="1 2">
    <name type="scientific">Rubroshorea leprosula</name>
    <dbReference type="NCBI Taxonomy" id="152421"/>
    <lineage>
        <taxon>Eukaryota</taxon>
        <taxon>Viridiplantae</taxon>
        <taxon>Streptophyta</taxon>
        <taxon>Embryophyta</taxon>
        <taxon>Tracheophyta</taxon>
        <taxon>Spermatophyta</taxon>
        <taxon>Magnoliopsida</taxon>
        <taxon>eudicotyledons</taxon>
        <taxon>Gunneridae</taxon>
        <taxon>Pentapetalae</taxon>
        <taxon>rosids</taxon>
        <taxon>malvids</taxon>
        <taxon>Malvales</taxon>
        <taxon>Dipterocarpaceae</taxon>
        <taxon>Rubroshorea</taxon>
    </lineage>
</organism>
<keyword evidence="2" id="KW-1185">Reference proteome</keyword>
<gene>
    <name evidence="1" type="ORF">SLEP1_g27300</name>
</gene>
<accession>A0AAV5K1A9</accession>
<evidence type="ECO:0000313" key="2">
    <source>
        <dbReference type="Proteomes" id="UP001054252"/>
    </source>
</evidence>
<comment type="caution">
    <text evidence="1">The sequence shown here is derived from an EMBL/GenBank/DDBJ whole genome shotgun (WGS) entry which is preliminary data.</text>
</comment>
<protein>
    <submittedName>
        <fullName evidence="1">Uncharacterized protein</fullName>
    </submittedName>
</protein>
<evidence type="ECO:0000313" key="1">
    <source>
        <dbReference type="EMBL" id="GKV16695.1"/>
    </source>
</evidence>
<dbReference type="Proteomes" id="UP001054252">
    <property type="component" value="Unassembled WGS sequence"/>
</dbReference>